<dbReference type="Proteomes" id="UP000178348">
    <property type="component" value="Unassembled WGS sequence"/>
</dbReference>
<feature type="domain" description="Rod shape-determining protein MreC beta-barrel core" evidence="5">
    <location>
        <begin position="78"/>
        <end position="230"/>
    </location>
</feature>
<sequence length="235" mass="25718">MREQTALVISIILLLIAVFAYPVMGFKLREAFMAAEPTAEEYNNLVRENIALKTVAALRAQIPETARTQGNSVYAFVYSRYPFNVKNELLIDAGRVRGVAVGDMALIPYDAPARTEPKIQGSFLGVVKEVRETTSVVQTIFDARFERAVRIGSEGIDALISGGNEPRVTLIPKRADVEKGTIVYAASPDLPYGIPIGTLEEITPSSDALFREAKLSLGYEANEIKVLRIVSVGKK</sequence>
<evidence type="ECO:0000256" key="1">
    <source>
        <dbReference type="ARBA" id="ARBA00009369"/>
    </source>
</evidence>
<reference evidence="6 7" key="1">
    <citation type="journal article" date="2016" name="Nat. Commun.">
        <title>Thousands of microbial genomes shed light on interconnected biogeochemical processes in an aquifer system.</title>
        <authorList>
            <person name="Anantharaman K."/>
            <person name="Brown C.T."/>
            <person name="Hug L.A."/>
            <person name="Sharon I."/>
            <person name="Castelle C.J."/>
            <person name="Probst A.J."/>
            <person name="Thomas B.C."/>
            <person name="Singh A."/>
            <person name="Wilkins M.J."/>
            <person name="Karaoz U."/>
            <person name="Brodie E.L."/>
            <person name="Williams K.H."/>
            <person name="Hubbard S.S."/>
            <person name="Banfield J.F."/>
        </authorList>
    </citation>
    <scope>NUCLEOTIDE SEQUENCE [LARGE SCALE GENOMIC DNA]</scope>
</reference>
<organism evidence="6 7">
    <name type="scientific">Candidatus Liptonbacteria bacterium RIFCSPLOWO2_01_FULL_53_13</name>
    <dbReference type="NCBI Taxonomy" id="1798651"/>
    <lineage>
        <taxon>Bacteria</taxon>
        <taxon>Candidatus Liptoniibacteriota</taxon>
    </lineage>
</organism>
<accession>A0A1G2CMP1</accession>
<keyword evidence="3" id="KW-0133">Cell shape</keyword>
<comment type="caution">
    <text evidence="6">The sequence shown here is derived from an EMBL/GenBank/DDBJ whole genome shotgun (WGS) entry which is preliminary data.</text>
</comment>
<evidence type="ECO:0000256" key="3">
    <source>
        <dbReference type="ARBA" id="ARBA00022960"/>
    </source>
</evidence>
<proteinExistence type="inferred from homology"/>
<evidence type="ECO:0000313" key="6">
    <source>
        <dbReference type="EMBL" id="OGZ02653.1"/>
    </source>
</evidence>
<dbReference type="PANTHER" id="PTHR34138:SF1">
    <property type="entry name" value="CELL SHAPE-DETERMINING PROTEIN MREC"/>
    <property type="match status" value="1"/>
</dbReference>
<evidence type="ECO:0000256" key="2">
    <source>
        <dbReference type="ARBA" id="ARBA00013855"/>
    </source>
</evidence>
<comment type="similarity">
    <text evidence="1">Belongs to the MreC family.</text>
</comment>
<evidence type="ECO:0000259" key="5">
    <source>
        <dbReference type="Pfam" id="PF04085"/>
    </source>
</evidence>
<dbReference type="PANTHER" id="PTHR34138">
    <property type="entry name" value="CELL SHAPE-DETERMINING PROTEIN MREC"/>
    <property type="match status" value="1"/>
</dbReference>
<dbReference type="Pfam" id="PF04085">
    <property type="entry name" value="MreC"/>
    <property type="match status" value="1"/>
</dbReference>
<protein>
    <recommendedName>
        <fullName evidence="2">Cell shape-determining protein MreC</fullName>
    </recommendedName>
    <alternativeName>
        <fullName evidence="4">Cell shape protein MreC</fullName>
    </alternativeName>
</protein>
<dbReference type="Gene3D" id="2.40.10.350">
    <property type="entry name" value="Rod shape-determining protein MreC, domain 2"/>
    <property type="match status" value="1"/>
</dbReference>
<dbReference type="InterPro" id="IPR042177">
    <property type="entry name" value="Cell/Rod_1"/>
</dbReference>
<dbReference type="Gene3D" id="2.40.10.340">
    <property type="entry name" value="Rod shape-determining protein MreC, domain 1"/>
    <property type="match status" value="1"/>
</dbReference>
<dbReference type="GO" id="GO:0008360">
    <property type="term" value="P:regulation of cell shape"/>
    <property type="evidence" value="ECO:0007669"/>
    <property type="project" value="UniProtKB-KW"/>
</dbReference>
<dbReference type="GO" id="GO:0005886">
    <property type="term" value="C:plasma membrane"/>
    <property type="evidence" value="ECO:0007669"/>
    <property type="project" value="TreeGrafter"/>
</dbReference>
<dbReference type="InterPro" id="IPR055342">
    <property type="entry name" value="MreC_beta-barrel_core"/>
</dbReference>
<name>A0A1G2CMP1_9BACT</name>
<dbReference type="EMBL" id="MHLB01000005">
    <property type="protein sequence ID" value="OGZ02653.1"/>
    <property type="molecule type" value="Genomic_DNA"/>
</dbReference>
<dbReference type="InterPro" id="IPR007221">
    <property type="entry name" value="MreC"/>
</dbReference>
<gene>
    <name evidence="6" type="ORF">A2946_00215</name>
</gene>
<evidence type="ECO:0000313" key="7">
    <source>
        <dbReference type="Proteomes" id="UP000178348"/>
    </source>
</evidence>
<evidence type="ECO:0000256" key="4">
    <source>
        <dbReference type="ARBA" id="ARBA00032089"/>
    </source>
</evidence>
<dbReference type="InterPro" id="IPR042175">
    <property type="entry name" value="Cell/Rod_MreC_2"/>
</dbReference>
<dbReference type="AlphaFoldDB" id="A0A1G2CMP1"/>